<dbReference type="Proteomes" id="UP001470230">
    <property type="component" value="Unassembled WGS sequence"/>
</dbReference>
<keyword evidence="3" id="KW-1185">Reference proteome</keyword>
<proteinExistence type="predicted"/>
<gene>
    <name evidence="2" type="ORF">M9Y10_009309</name>
    <name evidence="1" type="ORF">M9Y10_031218</name>
</gene>
<organism evidence="2 3">
    <name type="scientific">Tritrichomonas musculus</name>
    <dbReference type="NCBI Taxonomy" id="1915356"/>
    <lineage>
        <taxon>Eukaryota</taxon>
        <taxon>Metamonada</taxon>
        <taxon>Parabasalia</taxon>
        <taxon>Tritrichomonadida</taxon>
        <taxon>Tritrichomonadidae</taxon>
        <taxon>Tritrichomonas</taxon>
    </lineage>
</organism>
<sequence>MFLEVNSDFQDISYIHIWFKIANECLKRGNRIKVPYIEFTPSTKGRIPINTKMSFFDSFNSNLIHNDNSDYTDYQEIDVDTDEEINTLAYHFKKLTI</sequence>
<reference evidence="2 3" key="1">
    <citation type="submission" date="2024-04" db="EMBL/GenBank/DDBJ databases">
        <title>Tritrichomonas musculus Genome.</title>
        <authorList>
            <person name="Alves-Ferreira E."/>
            <person name="Grigg M."/>
            <person name="Lorenzi H."/>
            <person name="Galac M."/>
        </authorList>
    </citation>
    <scope>NUCLEOTIDE SEQUENCE [LARGE SCALE GENOMIC DNA]</scope>
    <source>
        <strain evidence="2 3">EAF2021</strain>
    </source>
</reference>
<accession>A0ABR2IPU9</accession>
<evidence type="ECO:0000313" key="1">
    <source>
        <dbReference type="EMBL" id="KAK8834421.1"/>
    </source>
</evidence>
<name>A0ABR2IPU9_9EUKA</name>
<evidence type="ECO:0000313" key="2">
    <source>
        <dbReference type="EMBL" id="KAK8866348.1"/>
    </source>
</evidence>
<comment type="caution">
    <text evidence="2">The sequence shown here is derived from an EMBL/GenBank/DDBJ whole genome shotgun (WGS) entry which is preliminary data.</text>
</comment>
<protein>
    <submittedName>
        <fullName evidence="2">Uncharacterized protein</fullName>
    </submittedName>
</protein>
<dbReference type="EMBL" id="JAPFFF010000411">
    <property type="protein sequence ID" value="KAK8834421.1"/>
    <property type="molecule type" value="Genomic_DNA"/>
</dbReference>
<evidence type="ECO:0000313" key="3">
    <source>
        <dbReference type="Proteomes" id="UP001470230"/>
    </source>
</evidence>
<dbReference type="EMBL" id="JAPFFF010000015">
    <property type="protein sequence ID" value="KAK8866348.1"/>
    <property type="molecule type" value="Genomic_DNA"/>
</dbReference>